<dbReference type="GO" id="GO:0006744">
    <property type="term" value="P:ubiquinone biosynthetic process"/>
    <property type="evidence" value="ECO:0007669"/>
    <property type="project" value="TreeGrafter"/>
</dbReference>
<dbReference type="SUPFAM" id="SSF48576">
    <property type="entry name" value="Terpenoid synthases"/>
    <property type="match status" value="1"/>
</dbReference>
<comment type="caution">
    <text evidence="7">The sequence shown here is derived from an EMBL/GenBank/DDBJ whole genome shotgun (WGS) entry which is preliminary data.</text>
</comment>
<dbReference type="GO" id="GO:0008299">
    <property type="term" value="P:isoprenoid biosynthetic process"/>
    <property type="evidence" value="ECO:0007669"/>
    <property type="project" value="UniProtKB-KW"/>
</dbReference>
<evidence type="ECO:0000256" key="5">
    <source>
        <dbReference type="ARBA" id="ARBA00022842"/>
    </source>
</evidence>
<evidence type="ECO:0000313" key="7">
    <source>
        <dbReference type="EMBL" id="TNV82886.1"/>
    </source>
</evidence>
<dbReference type="GO" id="GO:0004659">
    <property type="term" value="F:prenyltransferase activity"/>
    <property type="evidence" value="ECO:0007669"/>
    <property type="project" value="InterPro"/>
</dbReference>
<dbReference type="AlphaFoldDB" id="A0A8J8NZE3"/>
<sequence>MISRASRMLTEVFETTHISQIFSTILYNLVFGELIQAKRDMSKKGSQQEDSYNIDEYFNSYIAKTYYKTASMISLGCRGLGIIYDLDIDAQRKLFDFGAHLGIAFQVHDDILDYTQNSEQLGKPAYNDIKEGIVTAPLVYALVELQQQEDTNAAKLFEQSLKRKCEGEGDVQQALSLLQRSSGIEVADQLSIEHIRQSLRNLGGVRDKRVPVRQQQQGIVGGQVIDFEEKHAQALIGLALKVKTRKH</sequence>
<evidence type="ECO:0000256" key="3">
    <source>
        <dbReference type="ARBA" id="ARBA00022679"/>
    </source>
</evidence>
<keyword evidence="8" id="KW-1185">Reference proteome</keyword>
<evidence type="ECO:0000256" key="1">
    <source>
        <dbReference type="ARBA" id="ARBA00001946"/>
    </source>
</evidence>
<dbReference type="GO" id="GO:0046872">
    <property type="term" value="F:metal ion binding"/>
    <property type="evidence" value="ECO:0007669"/>
    <property type="project" value="UniProtKB-KW"/>
</dbReference>
<dbReference type="OrthoDB" id="9927103at2759"/>
<dbReference type="InterPro" id="IPR008949">
    <property type="entry name" value="Isoprenoid_synthase_dom_sf"/>
</dbReference>
<comment type="similarity">
    <text evidence="2">Belongs to the FPP/GGPP synthase family.</text>
</comment>
<gene>
    <name evidence="7" type="ORF">FGO68_gene14757</name>
</gene>
<name>A0A8J8NZE3_HALGN</name>
<dbReference type="GO" id="GO:1990234">
    <property type="term" value="C:transferase complex"/>
    <property type="evidence" value="ECO:0007669"/>
    <property type="project" value="TreeGrafter"/>
</dbReference>
<dbReference type="PANTHER" id="PTHR12001:SF69">
    <property type="entry name" value="ALL TRANS-POLYPRENYL-DIPHOSPHATE SYNTHASE PDSS1"/>
    <property type="match status" value="1"/>
</dbReference>
<dbReference type="Proteomes" id="UP000785679">
    <property type="component" value="Unassembled WGS sequence"/>
</dbReference>
<keyword evidence="4" id="KW-0479">Metal-binding</keyword>
<dbReference type="Gene3D" id="1.10.600.10">
    <property type="entry name" value="Farnesyl Diphosphate Synthase"/>
    <property type="match status" value="1"/>
</dbReference>
<keyword evidence="6" id="KW-0414">Isoprene biosynthesis</keyword>
<dbReference type="Pfam" id="PF00348">
    <property type="entry name" value="polyprenyl_synt"/>
    <property type="match status" value="1"/>
</dbReference>
<keyword evidence="3" id="KW-0808">Transferase</keyword>
<evidence type="ECO:0008006" key="9">
    <source>
        <dbReference type="Google" id="ProtNLM"/>
    </source>
</evidence>
<dbReference type="EMBL" id="RRYP01004409">
    <property type="protein sequence ID" value="TNV82886.1"/>
    <property type="molecule type" value="Genomic_DNA"/>
</dbReference>
<dbReference type="PANTHER" id="PTHR12001">
    <property type="entry name" value="GERANYLGERANYL PYROPHOSPHATE SYNTHASE"/>
    <property type="match status" value="1"/>
</dbReference>
<comment type="cofactor">
    <cofactor evidence="1">
        <name>Mg(2+)</name>
        <dbReference type="ChEBI" id="CHEBI:18420"/>
    </cofactor>
</comment>
<dbReference type="InterPro" id="IPR033749">
    <property type="entry name" value="Polyprenyl_synt_CS"/>
</dbReference>
<evidence type="ECO:0000256" key="2">
    <source>
        <dbReference type="ARBA" id="ARBA00006706"/>
    </source>
</evidence>
<organism evidence="7 8">
    <name type="scientific">Halteria grandinella</name>
    <dbReference type="NCBI Taxonomy" id="5974"/>
    <lineage>
        <taxon>Eukaryota</taxon>
        <taxon>Sar</taxon>
        <taxon>Alveolata</taxon>
        <taxon>Ciliophora</taxon>
        <taxon>Intramacronucleata</taxon>
        <taxon>Spirotrichea</taxon>
        <taxon>Stichotrichia</taxon>
        <taxon>Sporadotrichida</taxon>
        <taxon>Halteriidae</taxon>
        <taxon>Halteria</taxon>
    </lineage>
</organism>
<proteinExistence type="inferred from homology"/>
<dbReference type="PROSITE" id="PS00444">
    <property type="entry name" value="POLYPRENYL_SYNTHASE_2"/>
    <property type="match status" value="1"/>
</dbReference>
<accession>A0A8J8NZE3</accession>
<protein>
    <recommendedName>
        <fullName evidence="9">Geranylgeranyl pyrophosphate synthase</fullName>
    </recommendedName>
</protein>
<evidence type="ECO:0000313" key="8">
    <source>
        <dbReference type="Proteomes" id="UP000785679"/>
    </source>
</evidence>
<dbReference type="InterPro" id="IPR000092">
    <property type="entry name" value="Polyprenyl_synt"/>
</dbReference>
<reference evidence="7" key="1">
    <citation type="submission" date="2019-06" db="EMBL/GenBank/DDBJ databases">
        <authorList>
            <person name="Zheng W."/>
        </authorList>
    </citation>
    <scope>NUCLEOTIDE SEQUENCE</scope>
    <source>
        <strain evidence="7">QDHG01</strain>
    </source>
</reference>
<keyword evidence="5" id="KW-0460">Magnesium</keyword>
<evidence type="ECO:0000256" key="4">
    <source>
        <dbReference type="ARBA" id="ARBA00022723"/>
    </source>
</evidence>
<evidence type="ECO:0000256" key="6">
    <source>
        <dbReference type="ARBA" id="ARBA00023229"/>
    </source>
</evidence>